<dbReference type="InterPro" id="IPR001893">
    <property type="entry name" value="Cys-rich_GLG1_repeat"/>
</dbReference>
<reference evidence="12" key="4">
    <citation type="submission" date="2025-09" db="UniProtKB">
        <authorList>
            <consortium name="Ensembl"/>
        </authorList>
    </citation>
    <scope>IDENTIFICATION</scope>
</reference>
<keyword evidence="4" id="KW-0732">Signal</keyword>
<accession>F6Q2H6</accession>
<dbReference type="GO" id="GO:0000139">
    <property type="term" value="C:Golgi membrane"/>
    <property type="evidence" value="ECO:0000318"/>
    <property type="project" value="GO_Central"/>
</dbReference>
<dbReference type="PROSITE" id="PS51289">
    <property type="entry name" value="GLG1_C_RICH"/>
    <property type="match status" value="6"/>
</dbReference>
<evidence type="ECO:0000313" key="12">
    <source>
        <dbReference type="Ensembl" id="ENSCINP00000013327.3"/>
    </source>
</evidence>
<keyword evidence="3 11" id="KW-0812">Transmembrane</keyword>
<feature type="transmembrane region" description="Helical" evidence="11">
    <location>
        <begin position="1047"/>
        <end position="1070"/>
    </location>
</feature>
<keyword evidence="8" id="KW-0325">Glycoprotein</keyword>
<dbReference type="Ensembl" id="ENSCINT00000013327.3">
    <property type="protein sequence ID" value="ENSCINP00000013327.3"/>
    <property type="gene ID" value="ENSCING00000006481.3"/>
</dbReference>
<evidence type="ECO:0000256" key="4">
    <source>
        <dbReference type="ARBA" id="ARBA00022729"/>
    </source>
</evidence>
<reference evidence="12" key="3">
    <citation type="submission" date="2025-08" db="UniProtKB">
        <authorList>
            <consortium name="Ensembl"/>
        </authorList>
    </citation>
    <scope>IDENTIFICATION</scope>
</reference>
<evidence type="ECO:0000256" key="9">
    <source>
        <dbReference type="ARBA" id="ARBA00024182"/>
    </source>
</evidence>
<evidence type="ECO:0000256" key="7">
    <source>
        <dbReference type="ARBA" id="ARBA00023136"/>
    </source>
</evidence>
<reference evidence="12" key="2">
    <citation type="journal article" date="2008" name="Genome Biol.">
        <title>Improved genome assembly and evidence-based global gene model set for the chordate Ciona intestinalis: new insight into intron and operon populations.</title>
        <authorList>
            <person name="Satou Y."/>
            <person name="Mineta K."/>
            <person name="Ogasawara M."/>
            <person name="Sasakura Y."/>
            <person name="Shoguchi E."/>
            <person name="Ueno K."/>
            <person name="Yamada L."/>
            <person name="Matsumoto J."/>
            <person name="Wasserscheid J."/>
            <person name="Dewar K."/>
            <person name="Wiley G.B."/>
            <person name="Macmil S.L."/>
            <person name="Roe B.A."/>
            <person name="Zeller R.W."/>
            <person name="Hastings K.E."/>
            <person name="Lemaire P."/>
            <person name="Lindquist E."/>
            <person name="Endo T."/>
            <person name="Hotta K."/>
            <person name="Inaba K."/>
        </authorList>
    </citation>
    <scope>NUCLEOTIDE SEQUENCE [LARGE SCALE GENOMIC DNA]</scope>
    <source>
        <strain evidence="12">wild type</strain>
    </source>
</reference>
<keyword evidence="5" id="KW-0677">Repeat</keyword>
<comment type="subcellular location">
    <subcellularLocation>
        <location evidence="9">Golgi outpost</location>
    </subcellularLocation>
    <subcellularLocation>
        <location evidence="1">Membrane</location>
        <topology evidence="1">Single-pass type I membrane protein</topology>
    </subcellularLocation>
</comment>
<dbReference type="InterPro" id="IPR017873">
    <property type="entry name" value="Cys-rich_GLG1_repeat_euk"/>
</dbReference>
<feature type="repeat" description="Cys-rich GLG1" evidence="10">
    <location>
        <begin position="887"/>
        <end position="944"/>
    </location>
</feature>
<dbReference type="InParanoid" id="F6Q2H6"/>
<evidence type="ECO:0000313" key="13">
    <source>
        <dbReference type="Proteomes" id="UP000008144"/>
    </source>
</evidence>
<proteinExistence type="predicted"/>
<evidence type="ECO:0000256" key="5">
    <source>
        <dbReference type="ARBA" id="ARBA00022737"/>
    </source>
</evidence>
<evidence type="ECO:0000256" key="6">
    <source>
        <dbReference type="ARBA" id="ARBA00022989"/>
    </source>
</evidence>
<evidence type="ECO:0000256" key="10">
    <source>
        <dbReference type="PROSITE-ProRule" id="PRU00622"/>
    </source>
</evidence>
<feature type="repeat" description="Cys-rich GLG1" evidence="10">
    <location>
        <begin position="506"/>
        <end position="566"/>
    </location>
</feature>
<reference evidence="13" key="1">
    <citation type="journal article" date="2002" name="Science">
        <title>The draft genome of Ciona intestinalis: insights into chordate and vertebrate origins.</title>
        <authorList>
            <person name="Dehal P."/>
            <person name="Satou Y."/>
            <person name="Campbell R.K."/>
            <person name="Chapman J."/>
            <person name="Degnan B."/>
            <person name="De Tomaso A."/>
            <person name="Davidson B."/>
            <person name="Di Gregorio A."/>
            <person name="Gelpke M."/>
            <person name="Goodstein D.M."/>
            <person name="Harafuji N."/>
            <person name="Hastings K.E."/>
            <person name="Ho I."/>
            <person name="Hotta K."/>
            <person name="Huang W."/>
            <person name="Kawashima T."/>
            <person name="Lemaire P."/>
            <person name="Martinez D."/>
            <person name="Meinertzhagen I.A."/>
            <person name="Necula S."/>
            <person name="Nonaka M."/>
            <person name="Putnam N."/>
            <person name="Rash S."/>
            <person name="Saiga H."/>
            <person name="Satake M."/>
            <person name="Terry A."/>
            <person name="Yamada L."/>
            <person name="Wang H.G."/>
            <person name="Awazu S."/>
            <person name="Azumi K."/>
            <person name="Boore J."/>
            <person name="Branno M."/>
            <person name="Chin-Bow S."/>
            <person name="DeSantis R."/>
            <person name="Doyle S."/>
            <person name="Francino P."/>
            <person name="Keys D.N."/>
            <person name="Haga S."/>
            <person name="Hayashi H."/>
            <person name="Hino K."/>
            <person name="Imai K.S."/>
            <person name="Inaba K."/>
            <person name="Kano S."/>
            <person name="Kobayashi K."/>
            <person name="Kobayashi M."/>
            <person name="Lee B.I."/>
            <person name="Makabe K.W."/>
            <person name="Manohar C."/>
            <person name="Matassi G."/>
            <person name="Medina M."/>
            <person name="Mochizuki Y."/>
            <person name="Mount S."/>
            <person name="Morishita T."/>
            <person name="Miura S."/>
            <person name="Nakayama A."/>
            <person name="Nishizaka S."/>
            <person name="Nomoto H."/>
            <person name="Ohta F."/>
            <person name="Oishi K."/>
            <person name="Rigoutsos I."/>
            <person name="Sano M."/>
            <person name="Sasaki A."/>
            <person name="Sasakura Y."/>
            <person name="Shoguchi E."/>
            <person name="Shin-i T."/>
            <person name="Spagnuolo A."/>
            <person name="Stainier D."/>
            <person name="Suzuki M.M."/>
            <person name="Tassy O."/>
            <person name="Takatori N."/>
            <person name="Tokuoka M."/>
            <person name="Yagi K."/>
            <person name="Yoshizaki F."/>
            <person name="Wada S."/>
            <person name="Zhang C."/>
            <person name="Hyatt P.D."/>
            <person name="Larimer F."/>
            <person name="Detter C."/>
            <person name="Doggett N."/>
            <person name="Glavina T."/>
            <person name="Hawkins T."/>
            <person name="Richardson P."/>
            <person name="Lucas S."/>
            <person name="Kohara Y."/>
            <person name="Levine M."/>
            <person name="Satoh N."/>
            <person name="Rokhsar D.S."/>
        </authorList>
    </citation>
    <scope>NUCLEOTIDE SEQUENCE [LARGE SCALE GENOMIC DNA]</scope>
</reference>
<dbReference type="GO" id="GO:0017134">
    <property type="term" value="F:fibroblast growth factor binding"/>
    <property type="evidence" value="ECO:0000318"/>
    <property type="project" value="GO_Central"/>
</dbReference>
<protein>
    <recommendedName>
        <fullName evidence="2">Golgi apparatus protein 1</fullName>
    </recommendedName>
</protein>
<dbReference type="PANTHER" id="PTHR11884">
    <property type="entry name" value="SELECTIN LIGAND RELATED"/>
    <property type="match status" value="1"/>
</dbReference>
<organism evidence="12 13">
    <name type="scientific">Ciona intestinalis</name>
    <name type="common">Transparent sea squirt</name>
    <name type="synonym">Ascidia intestinalis</name>
    <dbReference type="NCBI Taxonomy" id="7719"/>
    <lineage>
        <taxon>Eukaryota</taxon>
        <taxon>Metazoa</taxon>
        <taxon>Chordata</taxon>
        <taxon>Tunicata</taxon>
        <taxon>Ascidiacea</taxon>
        <taxon>Phlebobranchia</taxon>
        <taxon>Cionidae</taxon>
        <taxon>Ciona</taxon>
    </lineage>
</organism>
<evidence type="ECO:0000256" key="8">
    <source>
        <dbReference type="ARBA" id="ARBA00023180"/>
    </source>
</evidence>
<name>F6Q2H6_CIOIN</name>
<evidence type="ECO:0000256" key="2">
    <source>
        <dbReference type="ARBA" id="ARBA00018563"/>
    </source>
</evidence>
<keyword evidence="6 11" id="KW-1133">Transmembrane helix</keyword>
<dbReference type="GeneTree" id="ENSGT00390000011262"/>
<keyword evidence="13" id="KW-1185">Reference proteome</keyword>
<feature type="repeat" description="Cys-rich GLG1" evidence="10">
    <location>
        <begin position="303"/>
        <end position="363"/>
    </location>
</feature>
<feature type="repeat" description="Cys-rich GLG1" evidence="10">
    <location>
        <begin position="170"/>
        <end position="230"/>
    </location>
</feature>
<dbReference type="OMA" id="MMECLIE"/>
<dbReference type="InterPro" id="IPR039728">
    <property type="entry name" value="GLG1"/>
</dbReference>
<evidence type="ECO:0000256" key="1">
    <source>
        <dbReference type="ARBA" id="ARBA00004479"/>
    </source>
</evidence>
<dbReference type="Pfam" id="PF00839">
    <property type="entry name" value="Cys_rich_FGFR"/>
    <property type="match status" value="15"/>
</dbReference>
<dbReference type="FunCoup" id="F6Q2H6">
    <property type="interactions" value="947"/>
</dbReference>
<feature type="repeat" description="Cys-rich GLG1" evidence="10">
    <location>
        <begin position="752"/>
        <end position="814"/>
    </location>
</feature>
<dbReference type="STRING" id="7719.ENSCINP00000013327"/>
<evidence type="ECO:0000256" key="11">
    <source>
        <dbReference type="SAM" id="Phobius"/>
    </source>
</evidence>
<feature type="repeat" description="Cys-rich GLG1" evidence="10">
    <location>
        <begin position="567"/>
        <end position="629"/>
    </location>
</feature>
<dbReference type="AlphaFoldDB" id="F6Q2H6"/>
<dbReference type="EMBL" id="EAAA01001811">
    <property type="status" value="NOT_ANNOTATED_CDS"/>
    <property type="molecule type" value="Genomic_DNA"/>
</dbReference>
<sequence length="1080" mass="121856">IADSVECSNDVEMYCGSTLTSRDNLAVLTCLNNRQDDDLSDECHHYLWTYKLNITKNPKFDSIARQTCKSALQTHTDCDNAEPGSGKLVSCLLEYKDIIKAHSCVNFLNKIAGIVFSDYRLICNFMEDCHKDIMENHCGRVDSSARGDADMPHSQGQVVECLEEKLGENKLKPECLQQIKRLGELSADDYNLDRNLYLNCRDDRERLCPDVLHGDGRVYKCLFNHKFDEGMSTTCRDALTVRQKLVAKDYKSSYQIQTQCKSEISNNFCFVSHNSNDHSDLVGSSGILLCLENARSNPGNGGKISAVCNNALDDFRAMLMSDYNLSPEITHNCATEIQANCSGTVEKEGATIHCLMSHLREESEVTSCEKALLDLLKETDVAGKYKMDVALATDCNGVIQSVCSKYADGDPMVLSCLMENLYSAQMEVACQDRLLELQYFISRDFNSDPSFHKACKAESKVLCNHDFAAGAGNGQSENIDADAMPLSLVISCLYRHIQLPGEEGSILSAGCTREVHRMLKQRALDFNLNPDLEHTCRTALGQYCSNEMPEPGMELVCLQDNLENITETNIECANMITDLTVMESKDSDLENVLISACEPMLQQHCKDFLDSGDEGEIMECLIRNKDQMDNALCAAGVNHFQLIEMKDYHFSPKFMKACKDDVRLHCSDKKTKADVVKCLSEDVRNAVLQKRQSRISKKCQGQLTVENLQLHEKIDFLPGLHKACQADYRTLCSNVEPGKAMVIECLRNNKDKVSHECRKELFEVEEEESLDPKIDFSLMRTCKSDIKEFCFTHLEDGRPHEILDCLIHNKKKLQSQCRNLIKSREADILSDVDLDPDLKESCSKDIKDFCGKESQQAKLDHERGEDPHGVIYACLKKVHTSADHKNKLSPSCNNHITFVVREEEQDYRLDPRLMLACVNEIRKHCDTEHEDIVECLKRNVFPIKTSICMQEVARLLLEGRSDIMADPVLHEACAIDLEEHCDQIPEGDGRKIQCLTRILSKHKTQLSQGCREELQVRQSMWAHAAKKNIDGFAELSMMVLASEQSSYLLSMLTLLVVAILILGTMCGRCTKRVARDRKTR</sequence>
<dbReference type="Proteomes" id="UP000008144">
    <property type="component" value="Chromosome 3"/>
</dbReference>
<keyword evidence="7 11" id="KW-0472">Membrane</keyword>
<evidence type="ECO:0000256" key="3">
    <source>
        <dbReference type="ARBA" id="ARBA00022692"/>
    </source>
</evidence>
<dbReference type="PANTHER" id="PTHR11884:SF1">
    <property type="entry name" value="GOLGI APPARATUS PROTEIN 1"/>
    <property type="match status" value="1"/>
</dbReference>
<dbReference type="HOGENOM" id="CLU_011063_0_0_1"/>